<keyword evidence="7 11" id="KW-0665">Pyrimidine biosynthesis</keyword>
<accession>A0A5J6V8U8</accession>
<evidence type="ECO:0000256" key="4">
    <source>
        <dbReference type="ARBA" id="ARBA00005359"/>
    </source>
</evidence>
<gene>
    <name evidence="11" type="primary">pyrD</name>
    <name evidence="13" type="ORF">FY030_10760</name>
</gene>
<evidence type="ECO:0000256" key="10">
    <source>
        <dbReference type="ARBA" id="ARBA00048639"/>
    </source>
</evidence>
<dbReference type="UniPathway" id="UPA00070">
    <property type="reaction ID" value="UER00946"/>
</dbReference>
<dbReference type="KEGG" id="serw:FY030_10760"/>
<dbReference type="Gene3D" id="3.20.20.70">
    <property type="entry name" value="Aldolase class I"/>
    <property type="match status" value="1"/>
</dbReference>
<name>A0A5J6V8U8_9MICO</name>
<sequence>MDTSLDRQGRVLTRAAVEAAYRHVARPLLFRVDPEVAHHGTVVAAELLGRTPTTRALASMVGYAVGAGTLSPVELLGMRFPHRVGLAAGMDKDGRAAATWGALGFGHVELGTVTPRPQGGNPRPRLFRLPQSQAVINRMGFNNAGVQAMAGRLRSARDQGLVAIPVGVSIGKNRDTPVEDAVTDYLTCVRVLDGLADYLAVNVSSPNTPGLRSLQDAEPLGELLRAVVRAAGDTPVLVKLAPDLSHAALDEALDVSLAAGVSGIIAINTTLERSSVAPEEAVLAQAQAGGLSGGPLTFRAREVVRQVRARTDLPVIGVGGVLTGSDAAALVEAGADLVQLYSGLVYAGPTLVTDATDATSGSG</sequence>
<dbReference type="NCBIfam" id="TIGR01036">
    <property type="entry name" value="pyrD_sub2"/>
    <property type="match status" value="1"/>
</dbReference>
<keyword evidence="5 11" id="KW-0285">Flavoprotein</keyword>
<feature type="binding site" evidence="11">
    <location>
        <begin position="268"/>
        <end position="269"/>
    </location>
    <ligand>
        <name>substrate</name>
    </ligand>
</feature>
<dbReference type="PROSITE" id="PS00911">
    <property type="entry name" value="DHODEHASE_1"/>
    <property type="match status" value="1"/>
</dbReference>
<dbReference type="GO" id="GO:0044205">
    <property type="term" value="P:'de novo' UMP biosynthetic process"/>
    <property type="evidence" value="ECO:0007669"/>
    <property type="project" value="UniProtKB-UniRule"/>
</dbReference>
<proteinExistence type="inferred from homology"/>
<feature type="binding site" evidence="11">
    <location>
        <position position="112"/>
    </location>
    <ligand>
        <name>FMN</name>
        <dbReference type="ChEBI" id="CHEBI:58210"/>
    </ligand>
</feature>
<keyword evidence="9 11" id="KW-0472">Membrane</keyword>
<reference evidence="13 14" key="1">
    <citation type="submission" date="2019-09" db="EMBL/GenBank/DDBJ databases">
        <title>Serinicoccus pratensis sp. nov., isolated from meadow soil.</title>
        <authorList>
            <person name="Zhang W."/>
        </authorList>
    </citation>
    <scope>NUCLEOTIDE SEQUENCE [LARGE SCALE GENOMIC DNA]</scope>
    <source>
        <strain evidence="13 14">W204</strain>
    </source>
</reference>
<dbReference type="InterPro" id="IPR005720">
    <property type="entry name" value="Dihydroorotate_DH_cat"/>
</dbReference>
<dbReference type="PANTHER" id="PTHR48109">
    <property type="entry name" value="DIHYDROOROTATE DEHYDROGENASE (QUINONE), MITOCHONDRIAL-RELATED"/>
    <property type="match status" value="1"/>
</dbReference>
<dbReference type="OrthoDB" id="9802377at2"/>
<evidence type="ECO:0000256" key="6">
    <source>
        <dbReference type="ARBA" id="ARBA00022643"/>
    </source>
</evidence>
<keyword evidence="6 11" id="KW-0288">FMN</keyword>
<dbReference type="CDD" id="cd04738">
    <property type="entry name" value="DHOD_2_like"/>
    <property type="match status" value="1"/>
</dbReference>
<organism evidence="13 14">
    <name type="scientific">Ornithinimicrobium pratense</name>
    <dbReference type="NCBI Taxonomy" id="2593973"/>
    <lineage>
        <taxon>Bacteria</taxon>
        <taxon>Bacillati</taxon>
        <taxon>Actinomycetota</taxon>
        <taxon>Actinomycetes</taxon>
        <taxon>Micrococcales</taxon>
        <taxon>Ornithinimicrobiaceae</taxon>
        <taxon>Ornithinimicrobium</taxon>
    </lineage>
</organism>
<dbReference type="GO" id="GO:0006207">
    <property type="term" value="P:'de novo' pyrimidine nucleobase biosynthetic process"/>
    <property type="evidence" value="ECO:0007669"/>
    <property type="project" value="UniProtKB-UniRule"/>
</dbReference>
<evidence type="ECO:0000256" key="2">
    <source>
        <dbReference type="ARBA" id="ARBA00004370"/>
    </source>
</evidence>
<dbReference type="EC" id="1.3.5.2" evidence="11"/>
<evidence type="ECO:0000256" key="3">
    <source>
        <dbReference type="ARBA" id="ARBA00005161"/>
    </source>
</evidence>
<dbReference type="EMBL" id="CP044427">
    <property type="protein sequence ID" value="QFG70289.1"/>
    <property type="molecule type" value="Genomic_DNA"/>
</dbReference>
<dbReference type="SUPFAM" id="SSF51395">
    <property type="entry name" value="FMN-linked oxidoreductases"/>
    <property type="match status" value="1"/>
</dbReference>
<comment type="pathway">
    <text evidence="3 11">Pyrimidine metabolism; UMP biosynthesis via de novo pathway; orotate from (S)-dihydroorotate (quinone route): step 1/1.</text>
</comment>
<feature type="binding site" evidence="11">
    <location>
        <position position="92"/>
    </location>
    <ligand>
        <name>substrate</name>
    </ligand>
</feature>
<comment type="catalytic activity">
    <reaction evidence="10 11">
        <text>(S)-dihydroorotate + a quinone = orotate + a quinol</text>
        <dbReference type="Rhea" id="RHEA:30187"/>
        <dbReference type="ChEBI" id="CHEBI:24646"/>
        <dbReference type="ChEBI" id="CHEBI:30839"/>
        <dbReference type="ChEBI" id="CHEBI:30864"/>
        <dbReference type="ChEBI" id="CHEBI:132124"/>
        <dbReference type="EC" id="1.3.5.2"/>
    </reaction>
</comment>
<evidence type="ECO:0000259" key="12">
    <source>
        <dbReference type="Pfam" id="PF01180"/>
    </source>
</evidence>
<comment type="caution">
    <text evidence="11">Lacks conserved residue(s) required for the propagation of feature annotation.</text>
</comment>
<feature type="binding site" evidence="11">
    <location>
        <position position="293"/>
    </location>
    <ligand>
        <name>FMN</name>
        <dbReference type="ChEBI" id="CHEBI:58210"/>
    </ligand>
</feature>
<dbReference type="InterPro" id="IPR050074">
    <property type="entry name" value="DHO_dehydrogenase"/>
</dbReference>
<comment type="cofactor">
    <cofactor evidence="11">
        <name>FMN</name>
        <dbReference type="ChEBI" id="CHEBI:58210"/>
    </cofactor>
    <text evidence="11">Binds 1 FMN per subunit.</text>
</comment>
<dbReference type="Proteomes" id="UP000326546">
    <property type="component" value="Chromosome"/>
</dbReference>
<feature type="binding site" evidence="11">
    <location>
        <begin position="137"/>
        <end position="141"/>
    </location>
    <ligand>
        <name>substrate</name>
    </ligand>
</feature>
<dbReference type="GO" id="GO:0005737">
    <property type="term" value="C:cytoplasm"/>
    <property type="evidence" value="ECO:0007669"/>
    <property type="project" value="InterPro"/>
</dbReference>
<protein>
    <recommendedName>
        <fullName evidence="11">Dihydroorotate dehydrogenase (quinone)</fullName>
        <ecNumber evidence="11">1.3.5.2</ecNumber>
    </recommendedName>
    <alternativeName>
        <fullName evidence="11">DHOdehase</fullName>
        <shortName evidence="11">DHOD</shortName>
        <shortName evidence="11">DHODase</shortName>
    </alternativeName>
    <alternativeName>
        <fullName evidence="11">Dihydroorotate oxidase</fullName>
    </alternativeName>
</protein>
<dbReference type="GO" id="GO:0005886">
    <property type="term" value="C:plasma membrane"/>
    <property type="evidence" value="ECO:0007669"/>
    <property type="project" value="UniProtKB-SubCell"/>
</dbReference>
<evidence type="ECO:0000256" key="1">
    <source>
        <dbReference type="ARBA" id="ARBA00003125"/>
    </source>
</evidence>
<evidence type="ECO:0000256" key="7">
    <source>
        <dbReference type="ARBA" id="ARBA00022975"/>
    </source>
</evidence>
<evidence type="ECO:0000256" key="9">
    <source>
        <dbReference type="ARBA" id="ARBA00023136"/>
    </source>
</evidence>
<feature type="binding site" evidence="11">
    <location>
        <position position="320"/>
    </location>
    <ligand>
        <name>FMN</name>
        <dbReference type="ChEBI" id="CHEBI:58210"/>
    </ligand>
</feature>
<evidence type="ECO:0000256" key="5">
    <source>
        <dbReference type="ARBA" id="ARBA00022630"/>
    </source>
</evidence>
<comment type="function">
    <text evidence="1 11">Catalyzes the conversion of dihydroorotate to orotate with quinone as electron acceptor.</text>
</comment>
<keyword evidence="8 11" id="KW-0560">Oxidoreductase</keyword>
<keyword evidence="11" id="KW-1003">Cell membrane</keyword>
<evidence type="ECO:0000256" key="11">
    <source>
        <dbReference type="HAMAP-Rule" id="MF_00225"/>
    </source>
</evidence>
<dbReference type="InterPro" id="IPR013785">
    <property type="entry name" value="Aldolase_TIM"/>
</dbReference>
<dbReference type="InterPro" id="IPR001295">
    <property type="entry name" value="Dihydroorotate_DH_CS"/>
</dbReference>
<dbReference type="AlphaFoldDB" id="A0A5J6V8U8"/>
<feature type="binding site" evidence="11">
    <location>
        <begin position="341"/>
        <end position="342"/>
    </location>
    <ligand>
        <name>FMN</name>
        <dbReference type="ChEBI" id="CHEBI:58210"/>
    </ligand>
</feature>
<feature type="binding site" evidence="11">
    <location>
        <position position="239"/>
    </location>
    <ligand>
        <name>FMN</name>
        <dbReference type="ChEBI" id="CHEBI:58210"/>
    </ligand>
</feature>
<feature type="binding site" evidence="11">
    <location>
        <position position="207"/>
    </location>
    <ligand>
        <name>substrate</name>
    </ligand>
</feature>
<evidence type="ECO:0000313" key="13">
    <source>
        <dbReference type="EMBL" id="QFG70289.1"/>
    </source>
</evidence>
<dbReference type="Pfam" id="PF01180">
    <property type="entry name" value="DHO_dh"/>
    <property type="match status" value="1"/>
</dbReference>
<dbReference type="PROSITE" id="PS00912">
    <property type="entry name" value="DHODEHASE_2"/>
    <property type="match status" value="1"/>
</dbReference>
<evidence type="ECO:0000313" key="14">
    <source>
        <dbReference type="Proteomes" id="UP000326546"/>
    </source>
</evidence>
<comment type="subcellular location">
    <subcellularLocation>
        <location evidence="11">Cell membrane</location>
        <topology evidence="11">Peripheral membrane protein</topology>
    </subcellularLocation>
    <subcellularLocation>
        <location evidence="2">Membrane</location>
    </subcellularLocation>
</comment>
<feature type="binding site" evidence="11">
    <location>
        <position position="169"/>
    </location>
    <ligand>
        <name>FMN</name>
        <dbReference type="ChEBI" id="CHEBI:58210"/>
    </ligand>
</feature>
<dbReference type="GO" id="GO:0106430">
    <property type="term" value="F:dihydroorotate dehydrogenase (quinone) activity"/>
    <property type="evidence" value="ECO:0007669"/>
    <property type="project" value="UniProtKB-EC"/>
</dbReference>
<evidence type="ECO:0000256" key="8">
    <source>
        <dbReference type="ARBA" id="ARBA00023002"/>
    </source>
</evidence>
<dbReference type="HAMAP" id="MF_00225">
    <property type="entry name" value="DHO_dh_type2"/>
    <property type="match status" value="1"/>
</dbReference>
<feature type="binding site" evidence="11">
    <location>
        <begin position="88"/>
        <end position="92"/>
    </location>
    <ligand>
        <name>FMN</name>
        <dbReference type="ChEBI" id="CHEBI:58210"/>
    </ligand>
</feature>
<keyword evidence="14" id="KW-1185">Reference proteome</keyword>
<feature type="binding site" evidence="11">
    <location>
        <position position="202"/>
    </location>
    <ligand>
        <name>substrate</name>
    </ligand>
</feature>
<dbReference type="NCBIfam" id="NF003652">
    <property type="entry name" value="PRK05286.2-5"/>
    <property type="match status" value="1"/>
</dbReference>
<dbReference type="PANTHER" id="PTHR48109:SF4">
    <property type="entry name" value="DIHYDROOROTATE DEHYDROGENASE (QUINONE), MITOCHONDRIAL"/>
    <property type="match status" value="1"/>
</dbReference>
<feature type="active site" description="Nucleophile" evidence="11">
    <location>
        <position position="205"/>
    </location>
</feature>
<dbReference type="InterPro" id="IPR005719">
    <property type="entry name" value="Dihydroorotate_DH_2"/>
</dbReference>
<feature type="domain" description="Dihydroorotate dehydrogenase catalytic" evidence="12">
    <location>
        <begin position="73"/>
        <end position="354"/>
    </location>
</feature>
<feature type="binding site" evidence="11">
    <location>
        <position position="202"/>
    </location>
    <ligand>
        <name>FMN</name>
        <dbReference type="ChEBI" id="CHEBI:58210"/>
    </ligand>
</feature>
<comment type="similarity">
    <text evidence="4 11">Belongs to the dihydroorotate dehydrogenase family. Type 2 subfamily.</text>
</comment>
<comment type="subunit">
    <text evidence="11">Monomer.</text>
</comment>